<feature type="chain" id="PRO_5002602245" evidence="1">
    <location>
        <begin position="24"/>
        <end position="146"/>
    </location>
</feature>
<accession>A0A0H2XZB9</accession>
<evidence type="ECO:0000313" key="2">
    <source>
        <dbReference type="EMBL" id="ABF79575.1"/>
    </source>
</evidence>
<reference evidence="2" key="1">
    <citation type="submission" date="2006-05" db="EMBL/GenBank/DDBJ databases">
        <title>Complete sequence of chromosome 2 of Burkholderia cenocepacia AU 1054.</title>
        <authorList>
            <consortium name="US DOE Joint Genome Institute"/>
            <person name="Copeland A."/>
            <person name="Lucas S."/>
            <person name="Lapidus A."/>
            <person name="Barry K."/>
            <person name="Detter J.C."/>
            <person name="Glavina del Rio T."/>
            <person name="Hammon N."/>
            <person name="Israni S."/>
            <person name="Dalin E."/>
            <person name="Tice H."/>
            <person name="Pitluck S."/>
            <person name="Chain P."/>
            <person name="Malfatti S."/>
            <person name="Shin M."/>
            <person name="Vergez L."/>
            <person name="Schmutz J."/>
            <person name="Larimer F."/>
            <person name="Land M."/>
            <person name="Hauser L."/>
            <person name="Kyrpides N."/>
            <person name="Lykidis A."/>
            <person name="LiPuma J.J."/>
            <person name="Konstantinidis K."/>
            <person name="Tiedje J.M."/>
            <person name="Richardson P."/>
        </authorList>
    </citation>
    <scope>NUCLEOTIDE SEQUENCE [LARGE SCALE GENOMIC DNA]</scope>
    <source>
        <strain evidence="2">AU 1054</strain>
    </source>
</reference>
<keyword evidence="1" id="KW-0732">Signal</keyword>
<protein>
    <submittedName>
        <fullName evidence="2">Uncharacterized protein</fullName>
    </submittedName>
</protein>
<dbReference type="HOGENOM" id="CLU_1773882_0_0_4"/>
<name>A0A0H2XZB9_BURO1</name>
<dbReference type="EMBL" id="CP000379">
    <property type="protein sequence ID" value="ABF79575.1"/>
    <property type="molecule type" value="Genomic_DNA"/>
</dbReference>
<feature type="signal peptide" evidence="1">
    <location>
        <begin position="1"/>
        <end position="23"/>
    </location>
</feature>
<sequence precursor="true">MKHFNTCLLWLSVATSFASSVSASGHLPPVDMPPQSFASFDACVEHLRQLYAHDLVGAKQGPQQIEGGATREAVVDTKGVVTNERDEAHYDTELGWSIRKPGGDAVGNRWMQTNYNFERWSWTCRSASLTGTMESGFTSPSVEPLR</sequence>
<evidence type="ECO:0000256" key="1">
    <source>
        <dbReference type="SAM" id="SignalP"/>
    </source>
</evidence>
<organism evidence="2">
    <name type="scientific">Burkholderia orbicola (strain AU 1054)</name>
    <dbReference type="NCBI Taxonomy" id="331271"/>
    <lineage>
        <taxon>Bacteria</taxon>
        <taxon>Pseudomonadati</taxon>
        <taxon>Pseudomonadota</taxon>
        <taxon>Betaproteobacteria</taxon>
        <taxon>Burkholderiales</taxon>
        <taxon>Burkholderiaceae</taxon>
        <taxon>Burkholderia</taxon>
        <taxon>Burkholderia cepacia complex</taxon>
        <taxon>Burkholderia orbicola</taxon>
    </lineage>
</organism>
<gene>
    <name evidence="2" type="ordered locus">Bcen_4695</name>
</gene>
<dbReference type="AlphaFoldDB" id="A0A0H2XZB9"/>
<proteinExistence type="predicted"/>